<dbReference type="EC" id="2.7.7.81" evidence="1"/>
<gene>
    <name evidence="1" type="primary">pseF</name>
    <name evidence="1" type="ORF">EHQ76_13790</name>
</gene>
<dbReference type="AlphaFoldDB" id="A0A5F2B0U0"/>
<keyword evidence="1" id="KW-0548">Nucleotidyltransferase</keyword>
<dbReference type="CDD" id="cd02513">
    <property type="entry name" value="CMP-NeuAc_Synthase"/>
    <property type="match status" value="1"/>
</dbReference>
<reference evidence="1 2" key="1">
    <citation type="journal article" date="2019" name="PLoS Negl. Trop. Dis.">
        <title>Revisiting the worldwide diversity of Leptospira species in the environment.</title>
        <authorList>
            <person name="Vincent A.T."/>
            <person name="Schiettekatte O."/>
            <person name="Bourhy P."/>
            <person name="Veyrier F.J."/>
            <person name="Picardeau M."/>
        </authorList>
    </citation>
    <scope>NUCLEOTIDE SEQUENCE [LARGE SCALE GENOMIC DNA]</scope>
    <source>
        <strain evidence="1 2">201702444</strain>
    </source>
</reference>
<dbReference type="PANTHER" id="PTHR21485">
    <property type="entry name" value="HAD SUPERFAMILY MEMBERS CMAS AND KDSC"/>
    <property type="match status" value="1"/>
</dbReference>
<dbReference type="SUPFAM" id="SSF53448">
    <property type="entry name" value="Nucleotide-diphospho-sugar transferases"/>
    <property type="match status" value="1"/>
</dbReference>
<dbReference type="GO" id="GO:0008781">
    <property type="term" value="F:N-acylneuraminate cytidylyltransferase activity"/>
    <property type="evidence" value="ECO:0007669"/>
    <property type="project" value="TreeGrafter"/>
</dbReference>
<dbReference type="InterPro" id="IPR003329">
    <property type="entry name" value="Cytidylyl_trans"/>
</dbReference>
<dbReference type="InterPro" id="IPR050793">
    <property type="entry name" value="CMP-NeuNAc_synthase"/>
</dbReference>
<dbReference type="InterPro" id="IPR029044">
    <property type="entry name" value="Nucleotide-diphossugar_trans"/>
</dbReference>
<dbReference type="PANTHER" id="PTHR21485:SF6">
    <property type="entry name" value="N-ACYLNEURAMINATE CYTIDYLYLTRANSFERASE-RELATED"/>
    <property type="match status" value="1"/>
</dbReference>
<dbReference type="OrthoDB" id="9805604at2"/>
<protein>
    <submittedName>
        <fullName evidence="1">Pseudaminic acid cytidylyltransferase</fullName>
        <ecNumber evidence="1">2.7.7.81</ecNumber>
    </submittedName>
</protein>
<name>A0A5F2B0U0_9LEPT</name>
<dbReference type="NCBIfam" id="TIGR03584">
    <property type="entry name" value="PseF"/>
    <property type="match status" value="1"/>
</dbReference>
<comment type="caution">
    <text evidence="1">The sequence shown here is derived from an EMBL/GenBank/DDBJ whole genome shotgun (WGS) entry which is preliminary data.</text>
</comment>
<dbReference type="InterPro" id="IPR020039">
    <property type="entry name" value="PseF"/>
</dbReference>
<evidence type="ECO:0000313" key="2">
    <source>
        <dbReference type="Proteomes" id="UP000298429"/>
    </source>
</evidence>
<dbReference type="Proteomes" id="UP000298429">
    <property type="component" value="Unassembled WGS sequence"/>
</dbReference>
<proteinExistence type="predicted"/>
<accession>A0A5F2B0U0</accession>
<dbReference type="EMBL" id="RQGN01000071">
    <property type="protein sequence ID" value="TGL98098.1"/>
    <property type="molecule type" value="Genomic_DNA"/>
</dbReference>
<sequence>MKKLCIITARGGSKRIPRKNIKNFYGRPIISYPIELAHKSNLFDEVMVSTDDREIAEISKRYSAKIPFFRSEKNSNDTAGTDAVLFEVIEEYKKLGMNFDYACCIYPTSPLLTQKKLEEAWDLLRAKDLDTVFSMIKYSSPIQRALRLNDEGLVSMFHPENLTKRSQELESAYYDAGQFYFFNIQRFLEKGKLWTDRSSAILLDDMEAQDIDNEEDWNLAEFKYKVRMQSINSPNL</sequence>
<keyword evidence="1" id="KW-0808">Transferase</keyword>
<dbReference type="Pfam" id="PF02348">
    <property type="entry name" value="CTP_transf_3"/>
    <property type="match status" value="1"/>
</dbReference>
<organism evidence="1 2">
    <name type="scientific">Leptospira barantonii</name>
    <dbReference type="NCBI Taxonomy" id="2023184"/>
    <lineage>
        <taxon>Bacteria</taxon>
        <taxon>Pseudomonadati</taxon>
        <taxon>Spirochaetota</taxon>
        <taxon>Spirochaetia</taxon>
        <taxon>Leptospirales</taxon>
        <taxon>Leptospiraceae</taxon>
        <taxon>Leptospira</taxon>
    </lineage>
</organism>
<evidence type="ECO:0000313" key="1">
    <source>
        <dbReference type="EMBL" id="TGL98098.1"/>
    </source>
</evidence>
<dbReference type="Gene3D" id="3.90.550.10">
    <property type="entry name" value="Spore Coat Polysaccharide Biosynthesis Protein SpsA, Chain A"/>
    <property type="match status" value="1"/>
</dbReference>
<dbReference type="RefSeq" id="WP_135671446.1">
    <property type="nucleotide sequence ID" value="NZ_RQGN01000071.1"/>
</dbReference>